<dbReference type="EMBL" id="SWLG01000001">
    <property type="protein sequence ID" value="TLS39056.1"/>
    <property type="molecule type" value="Genomic_DNA"/>
</dbReference>
<dbReference type="AlphaFoldDB" id="A0A5R9F9W1"/>
<evidence type="ECO:0000256" key="4">
    <source>
        <dbReference type="ARBA" id="ARBA00022989"/>
    </source>
</evidence>
<dbReference type="Proteomes" id="UP000308230">
    <property type="component" value="Unassembled WGS sequence"/>
</dbReference>
<feature type="transmembrane region" description="Helical" evidence="6">
    <location>
        <begin position="9"/>
        <end position="29"/>
    </location>
</feature>
<dbReference type="InterPro" id="IPR005538">
    <property type="entry name" value="LrgA/CidA"/>
</dbReference>
<dbReference type="RefSeq" id="WP_138122524.1">
    <property type="nucleotide sequence ID" value="NZ_SWLG01000001.1"/>
</dbReference>
<sequence>MKRFNWQKYAVISIQISLLYGLFLIGSLIQTWLGLFVPGSIIGMILLFLLLYIRIIPVKWISTGTELLLNHLPFLFIPVTVGIIQHLGLFGGHSIILIPIIMISTIIVMLVSGGISQAVAVRRERSQSE</sequence>
<evidence type="ECO:0000313" key="8">
    <source>
        <dbReference type="Proteomes" id="UP000308230"/>
    </source>
</evidence>
<comment type="caution">
    <text evidence="7">The sequence shown here is derived from an EMBL/GenBank/DDBJ whole genome shotgun (WGS) entry which is preliminary data.</text>
</comment>
<keyword evidence="2" id="KW-1003">Cell membrane</keyword>
<gene>
    <name evidence="7" type="ORF">FCL54_01740</name>
</gene>
<evidence type="ECO:0000256" key="1">
    <source>
        <dbReference type="ARBA" id="ARBA00004651"/>
    </source>
</evidence>
<organism evidence="7 8">
    <name type="scientific">Exobacillus caeni</name>
    <dbReference type="NCBI Taxonomy" id="2574798"/>
    <lineage>
        <taxon>Bacteria</taxon>
        <taxon>Bacillati</taxon>
        <taxon>Bacillota</taxon>
        <taxon>Bacilli</taxon>
        <taxon>Bacillales</taxon>
        <taxon>Guptibacillaceae</taxon>
        <taxon>Exobacillus</taxon>
    </lineage>
</organism>
<dbReference type="PANTHER" id="PTHR33931">
    <property type="entry name" value="HOLIN-LIKE PROTEIN CIDA-RELATED"/>
    <property type="match status" value="1"/>
</dbReference>
<feature type="transmembrane region" description="Helical" evidence="6">
    <location>
        <begin position="95"/>
        <end position="121"/>
    </location>
</feature>
<evidence type="ECO:0000256" key="2">
    <source>
        <dbReference type="ARBA" id="ARBA00022475"/>
    </source>
</evidence>
<keyword evidence="8" id="KW-1185">Reference proteome</keyword>
<dbReference type="GO" id="GO:0005886">
    <property type="term" value="C:plasma membrane"/>
    <property type="evidence" value="ECO:0007669"/>
    <property type="project" value="UniProtKB-SubCell"/>
</dbReference>
<comment type="subcellular location">
    <subcellularLocation>
        <location evidence="1">Cell membrane</location>
        <topology evidence="1">Multi-pass membrane protein</topology>
    </subcellularLocation>
</comment>
<keyword evidence="4 6" id="KW-1133">Transmembrane helix</keyword>
<keyword evidence="3 6" id="KW-0812">Transmembrane</keyword>
<name>A0A5R9F9W1_9BACL</name>
<dbReference type="Pfam" id="PF03788">
    <property type="entry name" value="LrgA"/>
    <property type="match status" value="1"/>
</dbReference>
<proteinExistence type="predicted"/>
<dbReference type="PANTHER" id="PTHR33931:SF2">
    <property type="entry name" value="HOLIN-LIKE PROTEIN CIDA"/>
    <property type="match status" value="1"/>
</dbReference>
<evidence type="ECO:0000256" key="3">
    <source>
        <dbReference type="ARBA" id="ARBA00022692"/>
    </source>
</evidence>
<dbReference type="OrthoDB" id="3176438at2"/>
<accession>A0A5R9F9W1</accession>
<feature type="transmembrane region" description="Helical" evidence="6">
    <location>
        <begin position="35"/>
        <end position="55"/>
    </location>
</feature>
<evidence type="ECO:0000256" key="5">
    <source>
        <dbReference type="ARBA" id="ARBA00023136"/>
    </source>
</evidence>
<evidence type="ECO:0000256" key="6">
    <source>
        <dbReference type="SAM" id="Phobius"/>
    </source>
</evidence>
<protein>
    <submittedName>
        <fullName evidence="7">CidA/LrgA family protein</fullName>
    </submittedName>
</protein>
<feature type="transmembrane region" description="Helical" evidence="6">
    <location>
        <begin position="67"/>
        <end position="89"/>
    </location>
</feature>
<reference evidence="7 8" key="1">
    <citation type="submission" date="2019-04" db="EMBL/GenBank/DDBJ databases">
        <title>Bacillus caeni sp. nov., a bacterium isolated from mangrove sediment.</title>
        <authorList>
            <person name="Huang H."/>
            <person name="Mo K."/>
            <person name="Hu Y."/>
        </authorList>
    </citation>
    <scope>NUCLEOTIDE SEQUENCE [LARGE SCALE GENOMIC DNA]</scope>
    <source>
        <strain evidence="7 8">HB172195</strain>
    </source>
</reference>
<evidence type="ECO:0000313" key="7">
    <source>
        <dbReference type="EMBL" id="TLS39056.1"/>
    </source>
</evidence>
<keyword evidence="5 6" id="KW-0472">Membrane</keyword>